<evidence type="ECO:0000313" key="1">
    <source>
        <dbReference type="EMBL" id="MCE0480972.1"/>
    </source>
</evidence>
<accession>A0ABS8VKV0</accession>
<dbReference type="Proteomes" id="UP000823775">
    <property type="component" value="Unassembled WGS sequence"/>
</dbReference>
<reference evidence="1 2" key="1">
    <citation type="journal article" date="2021" name="BMC Genomics">
        <title>Datura genome reveals duplications of psychoactive alkaloid biosynthetic genes and high mutation rate following tissue culture.</title>
        <authorList>
            <person name="Rajewski A."/>
            <person name="Carter-House D."/>
            <person name="Stajich J."/>
            <person name="Litt A."/>
        </authorList>
    </citation>
    <scope>NUCLEOTIDE SEQUENCE [LARGE SCALE GENOMIC DNA]</scope>
    <source>
        <strain evidence="1">AR-01</strain>
    </source>
</reference>
<comment type="caution">
    <text evidence="1">The sequence shown here is derived from an EMBL/GenBank/DDBJ whole genome shotgun (WGS) entry which is preliminary data.</text>
</comment>
<dbReference type="EMBL" id="JACEIK010005210">
    <property type="protein sequence ID" value="MCE0480972.1"/>
    <property type="molecule type" value="Genomic_DNA"/>
</dbReference>
<proteinExistence type="predicted"/>
<keyword evidence="2" id="KW-1185">Reference proteome</keyword>
<name>A0ABS8VKV0_DATST</name>
<sequence>MNQGVLPVRGVLVKIGEEVQRKRESVMLILWRNEGERGFRRGPSPVTRTRGTALLYSVGVFKDLHGTFHNVEFDLCSELPTQKVHWIWPRINFHSTCHARHCGS</sequence>
<organism evidence="1 2">
    <name type="scientific">Datura stramonium</name>
    <name type="common">Jimsonweed</name>
    <name type="synonym">Common thornapple</name>
    <dbReference type="NCBI Taxonomy" id="4076"/>
    <lineage>
        <taxon>Eukaryota</taxon>
        <taxon>Viridiplantae</taxon>
        <taxon>Streptophyta</taxon>
        <taxon>Embryophyta</taxon>
        <taxon>Tracheophyta</taxon>
        <taxon>Spermatophyta</taxon>
        <taxon>Magnoliopsida</taxon>
        <taxon>eudicotyledons</taxon>
        <taxon>Gunneridae</taxon>
        <taxon>Pentapetalae</taxon>
        <taxon>asterids</taxon>
        <taxon>lamiids</taxon>
        <taxon>Solanales</taxon>
        <taxon>Solanaceae</taxon>
        <taxon>Solanoideae</taxon>
        <taxon>Datureae</taxon>
        <taxon>Datura</taxon>
    </lineage>
</organism>
<gene>
    <name evidence="1" type="ORF">HAX54_038293</name>
</gene>
<protein>
    <submittedName>
        <fullName evidence="1">Uncharacterized protein</fullName>
    </submittedName>
</protein>
<evidence type="ECO:0000313" key="2">
    <source>
        <dbReference type="Proteomes" id="UP000823775"/>
    </source>
</evidence>